<keyword evidence="2" id="KW-1185">Reference proteome</keyword>
<accession>A0A930V659</accession>
<evidence type="ECO:0000313" key="2">
    <source>
        <dbReference type="Proteomes" id="UP000640489"/>
    </source>
</evidence>
<dbReference type="Proteomes" id="UP000640489">
    <property type="component" value="Unassembled WGS sequence"/>
</dbReference>
<dbReference type="AlphaFoldDB" id="A0A930V659"/>
<evidence type="ECO:0008006" key="3">
    <source>
        <dbReference type="Google" id="ProtNLM"/>
    </source>
</evidence>
<dbReference type="Gene3D" id="3.30.200.20">
    <property type="entry name" value="Phosphorylase Kinase, domain 1"/>
    <property type="match status" value="1"/>
</dbReference>
<dbReference type="InterPro" id="IPR011009">
    <property type="entry name" value="Kinase-like_dom_sf"/>
</dbReference>
<protein>
    <recommendedName>
        <fullName evidence="3">Aminoglycoside phosphotransferase domain-containing protein</fullName>
    </recommendedName>
</protein>
<evidence type="ECO:0000313" key="1">
    <source>
        <dbReference type="EMBL" id="MBF4761589.1"/>
    </source>
</evidence>
<proteinExistence type="predicted"/>
<organism evidence="1 2">
    <name type="scientific">Nocardioides islandensis</name>
    <dbReference type="NCBI Taxonomy" id="433663"/>
    <lineage>
        <taxon>Bacteria</taxon>
        <taxon>Bacillati</taxon>
        <taxon>Actinomycetota</taxon>
        <taxon>Actinomycetes</taxon>
        <taxon>Propionibacteriales</taxon>
        <taxon>Nocardioidaceae</taxon>
        <taxon>Nocardioides</taxon>
    </lineage>
</organism>
<reference evidence="1" key="1">
    <citation type="submission" date="2020-11" db="EMBL/GenBank/DDBJ databases">
        <title>Nocardioides sp. nov., isolated from Soil of Cynanchum wilfordii Hemsley rhizosphere.</title>
        <authorList>
            <person name="Lee J.-S."/>
            <person name="Suh M.K."/>
            <person name="Kim J.-S."/>
        </authorList>
    </citation>
    <scope>NUCLEOTIDE SEQUENCE</scope>
    <source>
        <strain evidence="1">KCTC 19275</strain>
    </source>
</reference>
<comment type="caution">
    <text evidence="1">The sequence shown here is derived from an EMBL/GenBank/DDBJ whole genome shotgun (WGS) entry which is preliminary data.</text>
</comment>
<dbReference type="EMBL" id="JADKPN010000001">
    <property type="protein sequence ID" value="MBF4761589.1"/>
    <property type="molecule type" value="Genomic_DNA"/>
</dbReference>
<name>A0A930V659_9ACTN</name>
<sequence>MAVALRAARLVSPHAVGVRAPWVAMPDQVRSWVADALGSPVVEARDQLGGMSPGCATRLVCADGTRAFVKAVGLELNPVTPILFRREATVLSLIGSHELWADLLASYDDGTWVAILLEDVEGRHPDLDDDATMDLLLHETERLGQVLSERVPDPPAPDPDNGGLADLRRQFHAWADAVGRAEEVPPELLPDWVRRDTTTWEPLVRGLAEHDVRLVNFDIRNDNLLERPTGELVFLDWGGTSVGPGWVDPLLARLERIEDPWFDASLASSPELSAAGDLAVDAWLVGFATFLAWRASTAVDVNLPTLNDFRISVSRSLLVGAERRLGLS</sequence>
<gene>
    <name evidence="1" type="ORF">ISU07_00490</name>
</gene>
<dbReference type="RefSeq" id="WP_194704797.1">
    <property type="nucleotide sequence ID" value="NZ_JADKPN010000001.1"/>
</dbReference>
<dbReference type="SUPFAM" id="SSF56112">
    <property type="entry name" value="Protein kinase-like (PK-like)"/>
    <property type="match status" value="1"/>
</dbReference>